<sequence length="1133" mass="124911">MDHSQRAFEGKLCRSVTRVLVGARPNVGQMEVPGSNVKGTAPKAQTTSSRRDGTSSVSPQPKKSGQKVCSQQASQRKSDELRPKNRKDFTFGDRKAEEIRIRNKELRERLNRIKQRKPPSYKQCGKMQPLLHAPLQLYVLGINQPRRAFHWCGRQPLFLALPGYSPEATQLGRDGLDAINLGKMFRGLSERQESNQVEIADFPPDDDTNGVEVDQISPTADGGCPLSRTEEDSIGGSRSLREEEHEGEANTRPEHEGTSSSNPKVDGTNLHTLPASQHGEKMELPNGNKNNSSSRTLDELFAKVNDVEGKLGTLLGNRRHSTIENQVEITPAALPPNGVSTGVDFNKIAPAVNSVCPQCRTIEQNKFSEGRSLGKEKEHEGEATRANSSPEYQGKTLPKPSYYQIDGSSSAPPHHTGIGPNTYAAPAPQCRKEEELPISENSILSYIVSAVDEFDSKYKYWSDQVREGKTLSNTQNESQYIQRLTAEADQIYSRPLASGPTGVSKGVGLNMITPTPDNVCSLLGAGYQDLFGKSQSLKKEEHEGGGKGAYGSPQYQARTLLEPANTLNGSSSSAPPYHTKISEEELMPNENSVWIYIIKGFNGCKAFYRYCKEVWNKAREIIHPLINTGVRTLLGPSNPHYDGNSSAPPDRRMKFCGEDLPPNEKLILTSIITAFDDCNAKYRYCSELLDKVQEIIPILNTEVSPRLSPPQRVREIFLTAYLSSLPRPYRLESPGFRQLPQPAVTCLARRSCSCSRTLFSTVLRYKTSSAVPHGHSNRFQKPEVTMKRKDTPLNEEVSNDLELDVSAGLYSRSNDKNSITYVDAEKYGGAKKGGNIGLKEEVSNVLDSAALAESRDGGSTADAAISSLNTERHGGSKKGKDIPSNDEVSKLISHKSNEFELDAPAGSYRRSTSVGNSISSVNAEASAGMRSATRAGRKSVGGTSLYGQPGLRSKTQVEIRKNVKKYTFDERKLEELKNNNKSLAQRLKSIKERKSPLSWRSWDMECQQRPVTREHNVLTYLVAVSLKISASTAMGGTDPGRRLSVSRPMIEFHRIWLEISTRREPPCPSEGGRYYVTIAHIHWSATPLLYLLVVVTALVLAYPECRPPQQTAGETGETPTNDALLCFTALDDA</sequence>
<dbReference type="EMBL" id="JBFDAA010000020">
    <property type="protein sequence ID" value="KAL1115407.1"/>
    <property type="molecule type" value="Genomic_DNA"/>
</dbReference>
<organism evidence="3 4">
    <name type="scientific">Ranatra chinensis</name>
    <dbReference type="NCBI Taxonomy" id="642074"/>
    <lineage>
        <taxon>Eukaryota</taxon>
        <taxon>Metazoa</taxon>
        <taxon>Ecdysozoa</taxon>
        <taxon>Arthropoda</taxon>
        <taxon>Hexapoda</taxon>
        <taxon>Insecta</taxon>
        <taxon>Pterygota</taxon>
        <taxon>Neoptera</taxon>
        <taxon>Paraneoptera</taxon>
        <taxon>Hemiptera</taxon>
        <taxon>Heteroptera</taxon>
        <taxon>Panheteroptera</taxon>
        <taxon>Nepomorpha</taxon>
        <taxon>Nepidae</taxon>
        <taxon>Ranatrinae</taxon>
        <taxon>Ranatra</taxon>
    </lineage>
</organism>
<feature type="compositionally biased region" description="Polar residues" evidence="2">
    <location>
        <begin position="258"/>
        <end position="275"/>
    </location>
</feature>
<feature type="region of interest" description="Disordered" evidence="2">
    <location>
        <begin position="367"/>
        <end position="396"/>
    </location>
</feature>
<feature type="compositionally biased region" description="Polar residues" evidence="2">
    <location>
        <begin position="43"/>
        <end position="75"/>
    </location>
</feature>
<protein>
    <submittedName>
        <fullName evidence="3">Uncharacterized protein</fullName>
    </submittedName>
</protein>
<feature type="region of interest" description="Disordered" evidence="2">
    <location>
        <begin position="27"/>
        <end position="93"/>
    </location>
</feature>
<gene>
    <name evidence="3" type="ORF">AAG570_007437</name>
</gene>
<reference evidence="3 4" key="1">
    <citation type="submission" date="2024-07" db="EMBL/GenBank/DDBJ databases">
        <title>Chromosome-level genome assembly of the water stick insect Ranatra chinensis (Heteroptera: Nepidae).</title>
        <authorList>
            <person name="Liu X."/>
        </authorList>
    </citation>
    <scope>NUCLEOTIDE SEQUENCE [LARGE SCALE GENOMIC DNA]</scope>
    <source>
        <strain evidence="3">Cailab_2021Rc</strain>
        <tissue evidence="3">Muscle</tissue>
    </source>
</reference>
<accession>A0ABD0XX12</accession>
<keyword evidence="4" id="KW-1185">Reference proteome</keyword>
<feature type="compositionally biased region" description="Basic and acidic residues" evidence="2">
    <location>
        <begin position="870"/>
        <end position="885"/>
    </location>
</feature>
<dbReference type="Proteomes" id="UP001558652">
    <property type="component" value="Unassembled WGS sequence"/>
</dbReference>
<feature type="region of interest" description="Disordered" evidence="2">
    <location>
        <begin position="866"/>
        <end position="885"/>
    </location>
</feature>
<feature type="compositionally biased region" description="Basic and acidic residues" evidence="2">
    <location>
        <begin position="239"/>
        <end position="257"/>
    </location>
</feature>
<evidence type="ECO:0000313" key="4">
    <source>
        <dbReference type="Proteomes" id="UP001558652"/>
    </source>
</evidence>
<evidence type="ECO:0000256" key="1">
    <source>
        <dbReference type="SAM" id="Coils"/>
    </source>
</evidence>
<proteinExistence type="predicted"/>
<name>A0ABD0XX12_9HEMI</name>
<comment type="caution">
    <text evidence="3">The sequence shown here is derived from an EMBL/GenBank/DDBJ whole genome shotgun (WGS) entry which is preliminary data.</text>
</comment>
<feature type="region of interest" description="Disordered" evidence="2">
    <location>
        <begin position="407"/>
        <end position="426"/>
    </location>
</feature>
<feature type="compositionally biased region" description="Basic and acidic residues" evidence="2">
    <location>
        <begin position="367"/>
        <end position="383"/>
    </location>
</feature>
<feature type="region of interest" description="Disordered" evidence="2">
    <location>
        <begin position="200"/>
        <end position="294"/>
    </location>
</feature>
<evidence type="ECO:0000256" key="2">
    <source>
        <dbReference type="SAM" id="MobiDB-lite"/>
    </source>
</evidence>
<feature type="region of interest" description="Disordered" evidence="2">
    <location>
        <begin position="924"/>
        <end position="949"/>
    </location>
</feature>
<feature type="coiled-coil region" evidence="1">
    <location>
        <begin position="966"/>
        <end position="993"/>
    </location>
</feature>
<evidence type="ECO:0000313" key="3">
    <source>
        <dbReference type="EMBL" id="KAL1115407.1"/>
    </source>
</evidence>
<feature type="compositionally biased region" description="Basic and acidic residues" evidence="2">
    <location>
        <begin position="76"/>
        <end position="93"/>
    </location>
</feature>
<keyword evidence="1" id="KW-0175">Coiled coil</keyword>
<dbReference type="AlphaFoldDB" id="A0ABD0XX12"/>